<gene>
    <name evidence="1" type="ORF">AJ79_05528</name>
</gene>
<evidence type="ECO:0000313" key="2">
    <source>
        <dbReference type="Proteomes" id="UP000223968"/>
    </source>
</evidence>
<accession>A0A2B7XMY8</accession>
<reference evidence="1 2" key="1">
    <citation type="submission" date="2017-10" db="EMBL/GenBank/DDBJ databases">
        <title>Comparative genomics in systemic dimorphic fungi from Ajellomycetaceae.</title>
        <authorList>
            <person name="Munoz J.F."/>
            <person name="Mcewen J.G."/>
            <person name="Clay O.K."/>
            <person name="Cuomo C.A."/>
        </authorList>
    </citation>
    <scope>NUCLEOTIDE SEQUENCE [LARGE SCALE GENOMIC DNA]</scope>
    <source>
        <strain evidence="1 2">UAMH5409</strain>
    </source>
</reference>
<dbReference type="Proteomes" id="UP000223968">
    <property type="component" value="Unassembled WGS sequence"/>
</dbReference>
<evidence type="ECO:0000313" key="1">
    <source>
        <dbReference type="EMBL" id="PGH10173.1"/>
    </source>
</evidence>
<sequence length="100" mass="10969">MQGCRDTATIVTQLPQLKLCNNDRPPAPTVNIKNRLKKNQYAPPARIDREGKVQTPWSAAGTYIAADSGPNSIAVWLNSTNFQIFAAGRPARVPHLDSRT</sequence>
<protein>
    <submittedName>
        <fullName evidence="1">Uncharacterized protein</fullName>
    </submittedName>
</protein>
<organism evidence="1 2">
    <name type="scientific">Helicocarpus griseus UAMH5409</name>
    <dbReference type="NCBI Taxonomy" id="1447875"/>
    <lineage>
        <taxon>Eukaryota</taxon>
        <taxon>Fungi</taxon>
        <taxon>Dikarya</taxon>
        <taxon>Ascomycota</taxon>
        <taxon>Pezizomycotina</taxon>
        <taxon>Eurotiomycetes</taxon>
        <taxon>Eurotiomycetidae</taxon>
        <taxon>Onygenales</taxon>
        <taxon>Ajellomycetaceae</taxon>
        <taxon>Helicocarpus</taxon>
    </lineage>
</organism>
<proteinExistence type="predicted"/>
<keyword evidence="2" id="KW-1185">Reference proteome</keyword>
<name>A0A2B7XMY8_9EURO</name>
<dbReference type="EMBL" id="PDNB01000088">
    <property type="protein sequence ID" value="PGH10173.1"/>
    <property type="molecule type" value="Genomic_DNA"/>
</dbReference>
<comment type="caution">
    <text evidence="1">The sequence shown here is derived from an EMBL/GenBank/DDBJ whole genome shotgun (WGS) entry which is preliminary data.</text>
</comment>
<dbReference type="AlphaFoldDB" id="A0A2B7XMY8"/>